<evidence type="ECO:0000313" key="8">
    <source>
        <dbReference type="RefSeq" id="XP_006567976.2"/>
    </source>
</evidence>
<dbReference type="SUPFAM" id="SSF52540">
    <property type="entry name" value="P-loop containing nucleoside triphosphate hydrolases"/>
    <property type="match status" value="1"/>
</dbReference>
<evidence type="ECO:0000313" key="7">
    <source>
        <dbReference type="Proteomes" id="UP000005203"/>
    </source>
</evidence>
<accession>A0A8B6Z688</accession>
<dbReference type="InterPro" id="IPR027417">
    <property type="entry name" value="P-loop_NTPase"/>
</dbReference>
<feature type="binding site" evidence="3">
    <location>
        <begin position="160"/>
        <end position="167"/>
    </location>
    <ligand>
        <name>ATP</name>
        <dbReference type="ChEBI" id="CHEBI:30616"/>
    </ligand>
</feature>
<name>A0A7M7GVG0_APIME</name>
<feature type="domain" description="Kinesin motor" evidence="5">
    <location>
        <begin position="42"/>
        <end position="412"/>
    </location>
</feature>
<dbReference type="PRINTS" id="PR00380">
    <property type="entry name" value="KINESINHEAVY"/>
</dbReference>
<dbReference type="PROSITE" id="PS00411">
    <property type="entry name" value="KINESIN_MOTOR_1"/>
    <property type="match status" value="1"/>
</dbReference>
<feature type="compositionally biased region" description="Polar residues" evidence="4">
    <location>
        <begin position="1279"/>
        <end position="1301"/>
    </location>
</feature>
<feature type="region of interest" description="Disordered" evidence="4">
    <location>
        <begin position="289"/>
        <end position="308"/>
    </location>
</feature>
<evidence type="ECO:0000256" key="1">
    <source>
        <dbReference type="ARBA" id="ARBA00022741"/>
    </source>
</evidence>
<feature type="compositionally biased region" description="Basic and acidic residues" evidence="4">
    <location>
        <begin position="711"/>
        <end position="728"/>
    </location>
</feature>
<dbReference type="Pfam" id="PF00225">
    <property type="entry name" value="Kinesin"/>
    <property type="match status" value="1"/>
</dbReference>
<dbReference type="OrthoDB" id="3176171at2759"/>
<dbReference type="InterPro" id="IPR019821">
    <property type="entry name" value="Kinesin_motor_CS"/>
</dbReference>
<dbReference type="SMART" id="SM00129">
    <property type="entry name" value="KISc"/>
    <property type="match status" value="1"/>
</dbReference>
<feature type="compositionally biased region" description="Basic and acidic residues" evidence="4">
    <location>
        <begin position="1443"/>
        <end position="1470"/>
    </location>
</feature>
<dbReference type="GO" id="GO:0007018">
    <property type="term" value="P:microtubule-based movement"/>
    <property type="evidence" value="ECO:0007669"/>
    <property type="project" value="InterPro"/>
</dbReference>
<feature type="region of interest" description="Disordered" evidence="4">
    <location>
        <begin position="1417"/>
        <end position="1529"/>
    </location>
</feature>
<sequence length="1908" mass="212376">MAIWRTSRWQFVFDRFPPGLLRGLHRSILFATMNNFVFICISFEKAVRMRDESDSWFSRVSWKSMELIDTNVKKESNLTGSEVVVHTESNEISLTNLKVSSSKAGDSRERIRKYGFDYCFDSSNPVAQNFADQATIYQTLGRTVLDNVFTGYNSCLVAYGQSASGKTYTMMGTKEDPGLTPRLCEGIFARIEEERRNERNYGVSVSYLEIYNERVRDLLKPSSSAGGLRVREHPRLGPYVQGLTHHAVRTLGSLMSCVEEGTRARKTASTLQNPSSSRSHALLTIVVGEGSEEASSSRRRRPSRGGSKLRLVDLAGSESAATCGGVHRLKEGANINKSLVALGNVISALAERPGSGPGRRFIPYRDSSLTWLLKDALGGNATTIMLATISPASGSYNETARTLRFAQRAQSVVNRPMVNEDPVAKIVRELRAEVARLKSLLVEKNTDPDTKVLCRCRKGIRAELIGTEGVGSCERTAERSWKEEGGIESMAKAAFPLQRSNSTDTHHVISPRSGKRFGSLEFFESDRFAAGYNRARVTELNEEEGAGEEASESVFVDIPTLVAVLIKPDDNPDEPSARIEEIYSDEVVDESSNDVDEFVEGEGRKGTHERNSPDDGRIYDERNAGQRKRKFRKQDSVDAIPPLTNLHASRKLFGSVEAIQRRDPVFPLERSYTSLEKRPASSTVPDRVAKKLNDIREVEDRRKKNWGGKRGSNERLERKGSNESDRGVAQKAEINESNGCRARSYARKPSLESVRRKSSKDSSSSSSKDEQISIAGRGDKSSSRKNSLDQESSSILKNHHTPIQRVKRAEIVAAVTERLYSSKRSAEDSPGMRSPTGEASTAEGGTRSVARLKLQEISRKMLMGKRRRVSVDTQTDCSRTVRMRDTASLTDTSPIARRDVAISTDHRQLCEHRWDKGLSGPVLRVKEMATSTDKPRTVVSVVRCRDVASSATDLEDYDGVVNSPRNDSGILSDDGQNYYAESSDPSSVDVSVDFCQEGGRGRAACTESCTNTSAFSTCRSFAVQTLRRMDPPESFPFACSRRCCSVDEQQRCGERSVISISLPDSVSITIESGSRGSGIVSTRVKGGGEGGGATKDESAQTKAGGETTSPALDRTASTPSQTDGKVFRIENIFHDPNNAVERSYCSRAGSKSSPRGGAGGEERARIGNSITLRNSLGTSSQEEEGEEMMGGHELEGFIGEGLITEAFINRKRSFSSRREHVYREPSRSILFEGAKETEVSPSFWQLGTPFETNRDVACFRPFGTNDNHDHGFSDDSLDYNESNASSDDPTTSLLKAKQQQGMGRERENFCPPDVVAHTKKSMETDPKNEPVADFQREFPKTRNPAKLAEIVAHKAHESLTIFAGKPFRNYGGGGMDESDNIVSPNNFGRKKKVSFSSSTTVSEKRFDSIGILKPIIKRRRRRNAAADESPNPVHSSNEETEEDSKQERRGELISKIGWREKTRSGHGSEESKEEEEEELAFEEEESSRKKNRRKVKFFADESSENTCSESESYENVEEEEEEEEEEEDRNVFLEEYLSEAMTLMRNLNSGTSTCRAYRSGTPSFRNHPPKFTIDRRGEGSTNRAARRIPDLSIDASTGISYERCVKGIQRLEDCIRRIDRHNELLKEKYGVDCESAGSRPDLANPSTDPHRSSNDDEDDSKVVDGAREVGSKSSSSVAERKEDDLERKIFDQLMNVANSIRYPRSNVAPPCSTNAKFRQEPREFRGNLSLEESDSDRQDFATYEITGNLSVGRKCRFTDRNSDTDCNSLDEDLLPPKRGFDRFSRSGDRFTIFGERDDDLSSTSSYNFPARREAGIRNGDRGRGASSPAEKGWRRFRGTDDCSRWGTLRWDQGWCRGCARGSRDRADVEAGVEARDKLRSPASPRARFLELLRERRRIVECCRGASAS</sequence>
<dbReference type="PROSITE" id="PS50067">
    <property type="entry name" value="KINESIN_MOTOR_2"/>
    <property type="match status" value="1"/>
</dbReference>
<feature type="compositionally biased region" description="Acidic residues" evidence="4">
    <location>
        <begin position="585"/>
        <end position="600"/>
    </location>
</feature>
<evidence type="ECO:0000256" key="3">
    <source>
        <dbReference type="PROSITE-ProRule" id="PRU00283"/>
    </source>
</evidence>
<dbReference type="Gene3D" id="3.40.850.10">
    <property type="entry name" value="Kinesin motor domain"/>
    <property type="match status" value="1"/>
</dbReference>
<dbReference type="EnsemblMetazoa" id="XM_006567913">
    <property type="protein sequence ID" value="XP_006567976"/>
    <property type="gene ID" value="LOC552512"/>
</dbReference>
<feature type="region of interest" description="Disordered" evidence="4">
    <location>
        <begin position="1374"/>
        <end position="1403"/>
    </location>
</feature>
<dbReference type="GeneID" id="552512"/>
<dbReference type="KEGG" id="ame:552512"/>
<evidence type="ECO:0000259" key="5">
    <source>
        <dbReference type="PROSITE" id="PS50067"/>
    </source>
</evidence>
<dbReference type="GO" id="GO:0005524">
    <property type="term" value="F:ATP binding"/>
    <property type="evidence" value="ECO:0007669"/>
    <property type="project" value="UniProtKB-UniRule"/>
</dbReference>
<keyword evidence="7" id="KW-1185">Reference proteome</keyword>
<evidence type="ECO:0000256" key="2">
    <source>
        <dbReference type="ARBA" id="ARBA00022840"/>
    </source>
</evidence>
<keyword evidence="3" id="KW-0505">Motor protein</keyword>
<reference evidence="6" key="1">
    <citation type="submission" date="2021-01" db="UniProtKB">
        <authorList>
            <consortium name="EnsemblMetazoa"/>
        </authorList>
    </citation>
    <scope>IDENTIFICATION</scope>
    <source>
        <strain evidence="6">DH4</strain>
    </source>
</reference>
<gene>
    <name evidence="8" type="primary">LOC552512</name>
</gene>
<feature type="region of interest" description="Disordered" evidence="4">
    <location>
        <begin position="1143"/>
        <end position="1188"/>
    </location>
</feature>
<evidence type="ECO:0000313" key="6">
    <source>
        <dbReference type="EnsemblMetazoa" id="XP_006567976"/>
    </source>
</evidence>
<feature type="compositionally biased region" description="Polar residues" evidence="4">
    <location>
        <begin position="1106"/>
        <end position="1123"/>
    </location>
</feature>
<feature type="region of interest" description="Disordered" evidence="4">
    <location>
        <begin position="821"/>
        <end position="849"/>
    </location>
</feature>
<accession>A0A7M7GVG0</accession>
<feature type="compositionally biased region" description="Basic and acidic residues" evidence="4">
    <location>
        <begin position="767"/>
        <end position="788"/>
    </location>
</feature>
<evidence type="ECO:0000256" key="4">
    <source>
        <dbReference type="SAM" id="MobiDB-lite"/>
    </source>
</evidence>
<feature type="region of interest" description="Disordered" evidence="4">
    <location>
        <begin position="695"/>
        <end position="802"/>
    </location>
</feature>
<dbReference type="InterPro" id="IPR001752">
    <property type="entry name" value="Kinesin_motor_dom"/>
</dbReference>
<feature type="compositionally biased region" description="Acidic residues" evidence="4">
    <location>
        <begin position="1511"/>
        <end position="1528"/>
    </location>
</feature>
<protein>
    <submittedName>
        <fullName evidence="8">Uncharacterized protein LOC552512 isoform X1</fullName>
    </submittedName>
</protein>
<proteinExistence type="inferred from homology"/>
<dbReference type="InterPro" id="IPR036961">
    <property type="entry name" value="Kinesin_motor_dom_sf"/>
</dbReference>
<dbReference type="PANTHER" id="PTHR47117">
    <property type="entry name" value="STAR-RELATED LIPID TRANSFER PROTEIN 9"/>
    <property type="match status" value="1"/>
</dbReference>
<feature type="region of interest" description="Disordered" evidence="4">
    <location>
        <begin position="1273"/>
        <end position="1310"/>
    </location>
</feature>
<feature type="compositionally biased region" description="Polar residues" evidence="4">
    <location>
        <begin position="1168"/>
        <end position="1180"/>
    </location>
</feature>
<feature type="region of interest" description="Disordered" evidence="4">
    <location>
        <begin position="585"/>
        <end position="638"/>
    </location>
</feature>
<feature type="region of interest" description="Disordered" evidence="4">
    <location>
        <begin position="1634"/>
        <end position="1683"/>
    </location>
</feature>
<dbReference type="GO" id="GO:0008017">
    <property type="term" value="F:microtubule binding"/>
    <property type="evidence" value="ECO:0007669"/>
    <property type="project" value="InterPro"/>
</dbReference>
<feature type="compositionally biased region" description="Acidic residues" evidence="4">
    <location>
        <begin position="1471"/>
        <end position="1485"/>
    </location>
</feature>
<comment type="similarity">
    <text evidence="3">Belongs to the TRAFAC class myosin-kinesin ATPase superfamily. Kinesin family.</text>
</comment>
<dbReference type="GO" id="GO:0003777">
    <property type="term" value="F:microtubule motor activity"/>
    <property type="evidence" value="ECO:0007669"/>
    <property type="project" value="InterPro"/>
</dbReference>
<keyword evidence="2 3" id="KW-0067">ATP-binding</keyword>
<dbReference type="RefSeq" id="XP_006567976.2">
    <property type="nucleotide sequence ID" value="XM_006567913.3"/>
</dbReference>
<feature type="compositionally biased region" description="Basic and acidic residues" evidence="4">
    <location>
        <begin position="601"/>
        <end position="624"/>
    </location>
</feature>
<dbReference type="Proteomes" id="UP000005203">
    <property type="component" value="Linkage group LG5"/>
</dbReference>
<feature type="region of interest" description="Disordered" evidence="4">
    <location>
        <begin position="1559"/>
        <end position="1585"/>
    </location>
</feature>
<feature type="region of interest" description="Disordered" evidence="4">
    <location>
        <begin position="1072"/>
        <end position="1123"/>
    </location>
</feature>
<organism evidence="6">
    <name type="scientific">Apis mellifera</name>
    <name type="common">Honeybee</name>
    <dbReference type="NCBI Taxonomy" id="7460"/>
    <lineage>
        <taxon>Eukaryota</taxon>
        <taxon>Metazoa</taxon>
        <taxon>Ecdysozoa</taxon>
        <taxon>Arthropoda</taxon>
        <taxon>Hexapoda</taxon>
        <taxon>Insecta</taxon>
        <taxon>Pterygota</taxon>
        <taxon>Neoptera</taxon>
        <taxon>Endopterygota</taxon>
        <taxon>Hymenoptera</taxon>
        <taxon>Apocrita</taxon>
        <taxon>Aculeata</taxon>
        <taxon>Apoidea</taxon>
        <taxon>Anthophila</taxon>
        <taxon>Apidae</taxon>
        <taxon>Apis</taxon>
    </lineage>
</organism>
<keyword evidence="1 3" id="KW-0547">Nucleotide-binding</keyword>
<reference evidence="8" key="2">
    <citation type="submission" date="2025-04" db="UniProtKB">
        <authorList>
            <consortium name="RefSeq"/>
        </authorList>
    </citation>
    <scope>IDENTIFICATION</scope>
    <source>
        <strain evidence="8">DH4</strain>
        <tissue evidence="8">Whole body</tissue>
    </source>
</reference>
<feature type="compositionally biased region" description="Basic and acidic residues" evidence="4">
    <location>
        <begin position="1648"/>
        <end position="1670"/>
    </location>
</feature>